<gene>
    <name evidence="1" type="ORF">EEDITHA_LOCUS882</name>
</gene>
<dbReference type="EMBL" id="CAKOGL010000002">
    <property type="protein sequence ID" value="CAH2084303.1"/>
    <property type="molecule type" value="Genomic_DNA"/>
</dbReference>
<organism evidence="1 2">
    <name type="scientific">Euphydryas editha</name>
    <name type="common">Edith's checkerspot</name>
    <dbReference type="NCBI Taxonomy" id="104508"/>
    <lineage>
        <taxon>Eukaryota</taxon>
        <taxon>Metazoa</taxon>
        <taxon>Ecdysozoa</taxon>
        <taxon>Arthropoda</taxon>
        <taxon>Hexapoda</taxon>
        <taxon>Insecta</taxon>
        <taxon>Pterygota</taxon>
        <taxon>Neoptera</taxon>
        <taxon>Endopterygota</taxon>
        <taxon>Lepidoptera</taxon>
        <taxon>Glossata</taxon>
        <taxon>Ditrysia</taxon>
        <taxon>Papilionoidea</taxon>
        <taxon>Nymphalidae</taxon>
        <taxon>Nymphalinae</taxon>
        <taxon>Euphydryas</taxon>
    </lineage>
</organism>
<keyword evidence="2" id="KW-1185">Reference proteome</keyword>
<proteinExistence type="predicted"/>
<dbReference type="Proteomes" id="UP001153954">
    <property type="component" value="Unassembled WGS sequence"/>
</dbReference>
<sequence length="109" mass="12494">MLIARDIKNLILNDDFLRKIDECISSILEPITESIFNLEGDQFGILKIYITFKDILAKIRFALPHTSMLSEERKQQILTSVAERCKMSIRPIHLAAYMLDPSVQGVELT</sequence>
<protein>
    <submittedName>
        <fullName evidence="1">Uncharacterized protein</fullName>
    </submittedName>
</protein>
<accession>A0AAU9TDW3</accession>
<name>A0AAU9TDW3_EUPED</name>
<comment type="caution">
    <text evidence="1">The sequence shown here is derived from an EMBL/GenBank/DDBJ whole genome shotgun (WGS) entry which is preliminary data.</text>
</comment>
<reference evidence="1" key="1">
    <citation type="submission" date="2022-03" db="EMBL/GenBank/DDBJ databases">
        <authorList>
            <person name="Tunstrom K."/>
        </authorList>
    </citation>
    <scope>NUCLEOTIDE SEQUENCE</scope>
</reference>
<evidence type="ECO:0000313" key="2">
    <source>
        <dbReference type="Proteomes" id="UP001153954"/>
    </source>
</evidence>
<evidence type="ECO:0000313" key="1">
    <source>
        <dbReference type="EMBL" id="CAH2084303.1"/>
    </source>
</evidence>
<dbReference type="AlphaFoldDB" id="A0AAU9TDW3"/>